<name>A0A0G4PWB4_PENC3</name>
<organism evidence="2 3">
    <name type="scientific">Penicillium camemberti (strain FM 013)</name>
    <dbReference type="NCBI Taxonomy" id="1429867"/>
    <lineage>
        <taxon>Eukaryota</taxon>
        <taxon>Fungi</taxon>
        <taxon>Dikarya</taxon>
        <taxon>Ascomycota</taxon>
        <taxon>Pezizomycotina</taxon>
        <taxon>Eurotiomycetes</taxon>
        <taxon>Eurotiomycetidae</taxon>
        <taxon>Eurotiales</taxon>
        <taxon>Aspergillaceae</taxon>
        <taxon>Penicillium</taxon>
    </lineage>
</organism>
<protein>
    <submittedName>
        <fullName evidence="2">Str. FM013</fullName>
    </submittedName>
</protein>
<sequence length="89" mass="9811">MAQNTIVTKSDLESRWQSFTKITFQESDKRAAHQIEASPTEQLFACDCCEEILFQNGDGSTLFRTEGSGQMKLPPGIRVRAKGGSAKSL</sequence>
<dbReference type="AlphaFoldDB" id="A0A0G4PWB4"/>
<gene>
    <name evidence="2" type="ORF">PCAMFM013_S056g000005</name>
</gene>
<evidence type="ECO:0000256" key="1">
    <source>
        <dbReference type="SAM" id="MobiDB-lite"/>
    </source>
</evidence>
<keyword evidence="3" id="KW-1185">Reference proteome</keyword>
<dbReference type="Proteomes" id="UP000053732">
    <property type="component" value="Unassembled WGS sequence"/>
</dbReference>
<evidence type="ECO:0000313" key="3">
    <source>
        <dbReference type="Proteomes" id="UP000053732"/>
    </source>
</evidence>
<accession>A0A0G4PWB4</accession>
<proteinExistence type="predicted"/>
<evidence type="ECO:0000313" key="2">
    <source>
        <dbReference type="EMBL" id="CRL30632.1"/>
    </source>
</evidence>
<dbReference type="EMBL" id="HG793189">
    <property type="protein sequence ID" value="CRL30632.1"/>
    <property type="molecule type" value="Genomic_DNA"/>
</dbReference>
<reference evidence="2 3" key="1">
    <citation type="journal article" date="2014" name="Nat. Commun.">
        <title>Multiple recent horizontal transfers of a large genomic region in cheese making fungi.</title>
        <authorList>
            <person name="Cheeseman K."/>
            <person name="Ropars J."/>
            <person name="Renault P."/>
            <person name="Dupont J."/>
            <person name="Gouzy J."/>
            <person name="Branca A."/>
            <person name="Abraham A.L."/>
            <person name="Ceppi M."/>
            <person name="Conseiller E."/>
            <person name="Debuchy R."/>
            <person name="Malagnac F."/>
            <person name="Goarin A."/>
            <person name="Silar P."/>
            <person name="Lacoste S."/>
            <person name="Sallet E."/>
            <person name="Bensimon A."/>
            <person name="Giraud T."/>
            <person name="Brygoo Y."/>
        </authorList>
    </citation>
    <scope>NUCLEOTIDE SEQUENCE [LARGE SCALE GENOMIC DNA]</scope>
    <source>
        <strain evidence="3">FM 013</strain>
    </source>
</reference>
<feature type="region of interest" description="Disordered" evidence="1">
    <location>
        <begin position="66"/>
        <end position="89"/>
    </location>
</feature>